<dbReference type="Proteomes" id="UP000320888">
    <property type="component" value="Unassembled WGS sequence"/>
</dbReference>
<reference evidence="1 2" key="1">
    <citation type="submission" date="2019-07" db="EMBL/GenBank/DDBJ databases">
        <title>Draft genome for Streptomyces benahoarensis MZ03-48.</title>
        <authorList>
            <person name="Gonzalez-Pimentel J.L."/>
        </authorList>
    </citation>
    <scope>NUCLEOTIDE SEQUENCE [LARGE SCALE GENOMIC DNA]</scope>
    <source>
        <strain evidence="1 2">MZ03-48</strain>
    </source>
</reference>
<gene>
    <name evidence="1" type="ORF">FNZ23_08670</name>
</gene>
<dbReference type="EMBL" id="VKLS01000066">
    <property type="protein sequence ID" value="TSB42672.1"/>
    <property type="molecule type" value="Genomic_DNA"/>
</dbReference>
<sequence>MSNMQTMTYARVGAVLEKAGVVAPEKVRQVLAEYTQWAQDSLRPYEVACALESFGIALSIHADDIDYLEPGYEYLLERAAELIGGAVTVTKVRLVEGDRSPDGTSRDDTLEFERNGIAVAVPAEHFSDEYYDHLAATEAIDALNPGGDDTRTFRYVDFPREKHGVYDTIVALVTPEQATALEKGLGLTLR</sequence>
<protein>
    <submittedName>
        <fullName evidence="1">Uncharacterized protein</fullName>
    </submittedName>
</protein>
<organism evidence="1 2">
    <name type="scientific">Streptomyces benahoarensis</name>
    <dbReference type="NCBI Taxonomy" id="2595054"/>
    <lineage>
        <taxon>Bacteria</taxon>
        <taxon>Bacillati</taxon>
        <taxon>Actinomycetota</taxon>
        <taxon>Actinomycetes</taxon>
        <taxon>Kitasatosporales</taxon>
        <taxon>Streptomycetaceae</taxon>
        <taxon>Streptomyces</taxon>
    </lineage>
</organism>
<dbReference type="OrthoDB" id="4799037at2"/>
<evidence type="ECO:0000313" key="1">
    <source>
        <dbReference type="EMBL" id="TSB42672.1"/>
    </source>
</evidence>
<accession>A0A553ZMK9</accession>
<dbReference type="RefSeq" id="WP_143941181.1">
    <property type="nucleotide sequence ID" value="NZ_VKLS01000066.1"/>
</dbReference>
<dbReference type="AlphaFoldDB" id="A0A553ZMK9"/>
<proteinExistence type="predicted"/>
<keyword evidence="2" id="KW-1185">Reference proteome</keyword>
<evidence type="ECO:0000313" key="2">
    <source>
        <dbReference type="Proteomes" id="UP000320888"/>
    </source>
</evidence>
<comment type="caution">
    <text evidence="1">The sequence shown here is derived from an EMBL/GenBank/DDBJ whole genome shotgun (WGS) entry which is preliminary data.</text>
</comment>
<name>A0A553ZMK9_9ACTN</name>